<dbReference type="PROSITE" id="PS01153">
    <property type="entry name" value="NOL1_NOP2_SUN"/>
    <property type="match status" value="1"/>
</dbReference>
<reference evidence="9" key="1">
    <citation type="journal article" date="2012" name="Science">
        <title>Fermentation, hydrogen, and sulfur metabolism in multiple uncultivated bacterial phyla.</title>
        <authorList>
            <person name="Wrighton K.C."/>
            <person name="Thomas B.C."/>
            <person name="Sharon I."/>
            <person name="Miller C.S."/>
            <person name="Castelle C.J."/>
            <person name="VerBerkmoes N.C."/>
            <person name="Wilkins M.J."/>
            <person name="Hettich R.L."/>
            <person name="Lipton M.S."/>
            <person name="Williams K.H."/>
            <person name="Long P.E."/>
            <person name="Banfield J.F."/>
        </authorList>
    </citation>
    <scope>NUCLEOTIDE SEQUENCE [LARGE SCALE GENOMIC DNA]</scope>
</reference>
<dbReference type="GO" id="GO:0003723">
    <property type="term" value="F:RNA binding"/>
    <property type="evidence" value="ECO:0007669"/>
    <property type="project" value="UniProtKB-UniRule"/>
</dbReference>
<evidence type="ECO:0000256" key="6">
    <source>
        <dbReference type="ARBA" id="ARBA00022884"/>
    </source>
</evidence>
<evidence type="ECO:0000256" key="4">
    <source>
        <dbReference type="ARBA" id="ARBA00022679"/>
    </source>
</evidence>
<dbReference type="InterPro" id="IPR049560">
    <property type="entry name" value="MeTrfase_RsmB-F_NOP2_cat"/>
</dbReference>
<dbReference type="GO" id="GO:0001510">
    <property type="term" value="P:RNA methylation"/>
    <property type="evidence" value="ECO:0007669"/>
    <property type="project" value="InterPro"/>
</dbReference>
<dbReference type="InterPro" id="IPR029063">
    <property type="entry name" value="SAM-dependent_MTases_sf"/>
</dbReference>
<feature type="binding site" evidence="7">
    <location>
        <position position="146"/>
    </location>
    <ligand>
        <name>S-adenosyl-L-methionine</name>
        <dbReference type="ChEBI" id="CHEBI:59789"/>
    </ligand>
</feature>
<comment type="similarity">
    <text evidence="1 7">Belongs to the class I-like SAM-binding methyltransferase superfamily. RsmB/NOP family.</text>
</comment>
<keyword evidence="4 7" id="KW-0808">Transferase</keyword>
<evidence type="ECO:0000256" key="2">
    <source>
        <dbReference type="ARBA" id="ARBA00022490"/>
    </source>
</evidence>
<keyword evidence="6 7" id="KW-0694">RNA-binding</keyword>
<protein>
    <submittedName>
        <fullName evidence="9">rRNA (Cytosine-C(5)-)-methyltransferase RsmF</fullName>
        <ecNumber evidence="9">2.1.1.-</ecNumber>
    </submittedName>
</protein>
<evidence type="ECO:0000256" key="7">
    <source>
        <dbReference type="PROSITE-ProRule" id="PRU01023"/>
    </source>
</evidence>
<proteinExistence type="inferred from homology"/>
<dbReference type="Gene3D" id="3.30.70.1170">
    <property type="entry name" value="Sun protein, domain 3"/>
    <property type="match status" value="1"/>
</dbReference>
<dbReference type="EC" id="2.1.1.-" evidence="9"/>
<evidence type="ECO:0000256" key="5">
    <source>
        <dbReference type="ARBA" id="ARBA00022691"/>
    </source>
</evidence>
<dbReference type="EMBL" id="AMFJ01021641">
    <property type="protein sequence ID" value="EKD66271.1"/>
    <property type="molecule type" value="Genomic_DNA"/>
</dbReference>
<dbReference type="GO" id="GO:0008173">
    <property type="term" value="F:RNA methyltransferase activity"/>
    <property type="evidence" value="ECO:0007669"/>
    <property type="project" value="InterPro"/>
</dbReference>
<name>K2AX34_9BACT</name>
<dbReference type="SUPFAM" id="SSF53335">
    <property type="entry name" value="S-adenosyl-L-methionine-dependent methyltransferases"/>
    <property type="match status" value="1"/>
</dbReference>
<feature type="binding site" evidence="7">
    <location>
        <position position="190"/>
    </location>
    <ligand>
        <name>S-adenosyl-L-methionine</name>
        <dbReference type="ChEBI" id="CHEBI:59789"/>
    </ligand>
</feature>
<keyword evidence="2" id="KW-0963">Cytoplasm</keyword>
<evidence type="ECO:0000313" key="9">
    <source>
        <dbReference type="EMBL" id="EKD66271.1"/>
    </source>
</evidence>
<feature type="active site" description="Nucleophile" evidence="7">
    <location>
        <position position="243"/>
    </location>
</feature>
<dbReference type="Gene3D" id="3.40.50.150">
    <property type="entry name" value="Vaccinia Virus protein VP39"/>
    <property type="match status" value="1"/>
</dbReference>
<feature type="domain" description="SAM-dependent MTase RsmB/NOP-type" evidence="8">
    <location>
        <begin position="23"/>
        <end position="291"/>
    </location>
</feature>
<comment type="caution">
    <text evidence="9">The sequence shown here is derived from an EMBL/GenBank/DDBJ whole genome shotgun (WGS) entry which is preliminary data.</text>
</comment>
<keyword evidence="5 7" id="KW-0949">S-adenosyl-L-methionine</keyword>
<dbReference type="AlphaFoldDB" id="K2AX34"/>
<sequence length="452" mass="54441">MNEKFINYFKDNFFDNNEDLKVFLQSLHKNIKKSIRVNTNKISVSELLKRLKKYWYEIIPTFNDKVFYVERWENYSNIEKRLGFSLEHLLGYFYIQELWASSSVFYLSDWKIDNEEYLILDMASSPGGKTTQLGEYYPNSFIVANEFSGDRTPQLISNIERMGAQNIWVTCYNGQFIGRMTETFDKILLDAPCSGEGIGFKSENTLKYWNIKNVTKIGDLQQKLFEAGLNSLKIWWEMLYSTCTMNKIENEWIIENALKKYPESFRVVFQKRFWPHIDETGWFFVCKIKKLKSIDYKTKLKPELSNTEIKNLTLNEKKILEKFSETSGLDLSGFEIFKYKDEVLIIRKTSAINKIKDRLYFIKFWQKIGKIEKWSFTPNYYIWRDFDLPKIQVYIIKDDLELDNYLRWAQIWENITDEITQIKYENLNIWLWFLDKTTSKIKNLFPIWWRRK</sequence>
<dbReference type="PROSITE" id="PS51686">
    <property type="entry name" value="SAM_MT_RSMB_NOP"/>
    <property type="match status" value="1"/>
</dbReference>
<dbReference type="InterPro" id="IPR031341">
    <property type="entry name" value="Methyltr_RsmF_N"/>
</dbReference>
<dbReference type="Pfam" id="PF01189">
    <property type="entry name" value="Methyltr_RsmB-F"/>
    <property type="match status" value="1"/>
</dbReference>
<dbReference type="PANTHER" id="PTHR22807:SF30">
    <property type="entry name" value="28S RRNA (CYTOSINE(4447)-C(5))-METHYLTRANSFERASE-RELATED"/>
    <property type="match status" value="1"/>
</dbReference>
<organism evidence="9">
    <name type="scientific">uncultured bacterium</name>
    <name type="common">gcode 4</name>
    <dbReference type="NCBI Taxonomy" id="1234023"/>
    <lineage>
        <taxon>Bacteria</taxon>
        <taxon>environmental samples</taxon>
    </lineage>
</organism>
<evidence type="ECO:0000259" key="8">
    <source>
        <dbReference type="PROSITE" id="PS51686"/>
    </source>
</evidence>
<comment type="caution">
    <text evidence="7">Lacks conserved residue(s) required for the propagation of feature annotation.</text>
</comment>
<dbReference type="InterPro" id="IPR018314">
    <property type="entry name" value="RsmB/NOL1/NOP2-like_CS"/>
</dbReference>
<gene>
    <name evidence="9" type="primary">yebU</name>
    <name evidence="9" type="ORF">ACD_49C00055G0008</name>
</gene>
<keyword evidence="3 7" id="KW-0489">Methyltransferase</keyword>
<dbReference type="PRINTS" id="PR02008">
    <property type="entry name" value="RCMTFAMILY"/>
</dbReference>
<dbReference type="InterPro" id="IPR023267">
    <property type="entry name" value="RCMT"/>
</dbReference>
<accession>K2AX34</accession>
<dbReference type="Pfam" id="PF17125">
    <property type="entry name" value="Methyltr_RsmF_N"/>
    <property type="match status" value="1"/>
</dbReference>
<evidence type="ECO:0000256" key="1">
    <source>
        <dbReference type="ARBA" id="ARBA00007494"/>
    </source>
</evidence>
<evidence type="ECO:0000256" key="3">
    <source>
        <dbReference type="ARBA" id="ARBA00022603"/>
    </source>
</evidence>
<dbReference type="InterPro" id="IPR001678">
    <property type="entry name" value="MeTrfase_RsmB-F_NOP2_dom"/>
</dbReference>
<dbReference type="PANTHER" id="PTHR22807">
    <property type="entry name" value="NOP2 YEAST -RELATED NOL1/NOP2/FMU SUN DOMAIN-CONTAINING"/>
    <property type="match status" value="1"/>
</dbReference>